<dbReference type="STRING" id="279058.LT85_0088"/>
<dbReference type="Pfam" id="PF18143">
    <property type="entry name" value="HAD_SAK_2"/>
    <property type="match status" value="1"/>
</dbReference>
<evidence type="ECO:0000313" key="2">
    <source>
        <dbReference type="Proteomes" id="UP000030302"/>
    </source>
</evidence>
<gene>
    <name evidence="1" type="ORF">LT85_0088</name>
</gene>
<keyword evidence="2" id="KW-1185">Reference proteome</keyword>
<sequence length="174" mass="19950">MRSTPNGPTNQQKTAMKILYLDYNGVLHDSKVIRNRKRGLYIATPDRDFFEWMPILEELLAPHPDVKIVLSTSWVRALGFDDTRQELSETLRERVIGSTFHHPKLTPAEFDTMPRGMQVLRDVERRKPTSWLALDDDAFGWPAACRDHLIETKGHLGLTEPAVQDAMRKMLAAL</sequence>
<dbReference type="EMBL" id="CP009962">
    <property type="protein sequence ID" value="AIY39248.1"/>
    <property type="molecule type" value="Genomic_DNA"/>
</dbReference>
<dbReference type="HOGENOM" id="CLU_105444_1_1_4"/>
<name>A0A0A1F3H2_9BURK</name>
<organism evidence="1 2">
    <name type="scientific">Collimonas arenae</name>
    <dbReference type="NCBI Taxonomy" id="279058"/>
    <lineage>
        <taxon>Bacteria</taxon>
        <taxon>Pseudomonadati</taxon>
        <taxon>Pseudomonadota</taxon>
        <taxon>Betaproteobacteria</taxon>
        <taxon>Burkholderiales</taxon>
        <taxon>Oxalobacteraceae</taxon>
        <taxon>Collimonas</taxon>
    </lineage>
</organism>
<protein>
    <submittedName>
        <fullName evidence="1">Uncharacterized protein</fullName>
    </submittedName>
</protein>
<accession>A0A0A1F3H2</accession>
<evidence type="ECO:0000313" key="1">
    <source>
        <dbReference type="EMBL" id="AIY39248.1"/>
    </source>
</evidence>
<dbReference type="Proteomes" id="UP000030302">
    <property type="component" value="Chromosome"/>
</dbReference>
<proteinExistence type="predicted"/>
<dbReference type="AlphaFoldDB" id="A0A0A1F3H2"/>
<dbReference type="KEGG" id="care:LT85_0088"/>
<reference evidence="2" key="1">
    <citation type="journal article" date="2014" name="Soil Biol. Biochem.">
        <title>Structure and function of bacterial communities in ageing soils: Insights from the Mendocino ecological staircase.</title>
        <authorList>
            <person name="Uroz S."/>
            <person name="Tech J.J."/>
            <person name="Sawaya N.A."/>
            <person name="Frey-Klett P."/>
            <person name="Leveau J.H.J."/>
        </authorList>
    </citation>
    <scope>NUCLEOTIDE SEQUENCE [LARGE SCALE GENOMIC DNA]</scope>
    <source>
        <strain evidence="2">Cal35</strain>
    </source>
</reference>